<dbReference type="SUPFAM" id="SSF48168">
    <property type="entry name" value="R1 subunit of ribonucleotide reductase, N-terminal domain"/>
    <property type="match status" value="1"/>
</dbReference>
<dbReference type="GO" id="GO:0005524">
    <property type="term" value="F:ATP binding"/>
    <property type="evidence" value="ECO:0007669"/>
    <property type="project" value="InterPro"/>
</dbReference>
<name>A0A1I6IHS9_9FLAO</name>
<dbReference type="GO" id="GO:0009263">
    <property type="term" value="P:deoxyribonucleotide biosynthetic process"/>
    <property type="evidence" value="ECO:0007669"/>
    <property type="project" value="UniProtKB-KW"/>
</dbReference>
<dbReference type="GO" id="GO:0071897">
    <property type="term" value="P:DNA biosynthetic process"/>
    <property type="evidence" value="ECO:0007669"/>
    <property type="project" value="UniProtKB-KW"/>
</dbReference>
<dbReference type="Proteomes" id="UP000199462">
    <property type="component" value="Unassembled WGS sequence"/>
</dbReference>
<evidence type="ECO:0000256" key="8">
    <source>
        <dbReference type="ARBA" id="ARBA00023157"/>
    </source>
</evidence>
<evidence type="ECO:0000256" key="10">
    <source>
        <dbReference type="ARBA" id="ARBA00047754"/>
    </source>
</evidence>
<dbReference type="InterPro" id="IPR013509">
    <property type="entry name" value="RNR_lsu_N"/>
</dbReference>
<evidence type="ECO:0000259" key="13">
    <source>
        <dbReference type="Pfam" id="PF02867"/>
    </source>
</evidence>
<feature type="domain" description="Ribonucleotide reductase large subunit C-terminal" evidence="13">
    <location>
        <begin position="401"/>
        <end position="548"/>
    </location>
</feature>
<dbReference type="InterPro" id="IPR008926">
    <property type="entry name" value="RNR_R1-su_N"/>
</dbReference>
<protein>
    <recommendedName>
        <fullName evidence="11">Vitamin B12-dependent ribonucleotide reductase</fullName>
        <ecNumber evidence="11">1.17.4.1</ecNumber>
    </recommendedName>
</protein>
<keyword evidence="4 11" id="KW-0237">DNA synthesis</keyword>
<evidence type="ECO:0000256" key="9">
    <source>
        <dbReference type="ARBA" id="ARBA00023285"/>
    </source>
</evidence>
<dbReference type="GO" id="GO:0031419">
    <property type="term" value="F:cobalamin binding"/>
    <property type="evidence" value="ECO:0007669"/>
    <property type="project" value="UniProtKB-KW"/>
</dbReference>
<evidence type="ECO:0000313" key="15">
    <source>
        <dbReference type="Proteomes" id="UP000199462"/>
    </source>
</evidence>
<keyword evidence="8" id="KW-1015">Disulfide bond</keyword>
<dbReference type="SUPFAM" id="SSF51998">
    <property type="entry name" value="PFL-like glycyl radical enzymes"/>
    <property type="match status" value="1"/>
</dbReference>
<feature type="domain" description="Ribonucleotide reductase large subunit C-terminal" evidence="13">
    <location>
        <begin position="79"/>
        <end position="398"/>
    </location>
</feature>
<reference evidence="15" key="1">
    <citation type="submission" date="2016-10" db="EMBL/GenBank/DDBJ databases">
        <authorList>
            <person name="Varghese N."/>
            <person name="Submissions S."/>
        </authorList>
    </citation>
    <scope>NUCLEOTIDE SEQUENCE [LARGE SCALE GENOMIC DNA]</scope>
    <source>
        <strain evidence="15">DSM 19891</strain>
    </source>
</reference>
<proteinExistence type="inferred from homology"/>
<comment type="similarity">
    <text evidence="2 11">Belongs to the ribonucleoside diphosphate reductase class-2 family.</text>
</comment>
<evidence type="ECO:0000256" key="1">
    <source>
        <dbReference type="ARBA" id="ARBA00001922"/>
    </source>
</evidence>
<evidence type="ECO:0000256" key="3">
    <source>
        <dbReference type="ARBA" id="ARBA00022628"/>
    </source>
</evidence>
<keyword evidence="9 11" id="KW-0170">Cobalt</keyword>
<sequence length="570" mass="64632">MIDLSSNARQILKARYLRQTDGIETPEDLFKRVAKHIATVENENKDLWFDRFYKVMRNLEFLPNSPTLMNAGLPNGQLSACFVLPVEDNLNAIFTTLKNAALIHHNSGGTGYNFSKIRPKDDLISSSEGSSTGPVSFMKIYDTATEYVKQAGKRRGANMGILNINHSDIEEFISSKSDLHSLQNFNISVGITNDFMYALEKDKDWKLVNPRTNKISKTLSAKKLWDLIIEQALKTGDPGLIFLDTINQNNPLNKLGKIQSTNPCGEVPLFNYESCNLGSINLKKMVVQNSTNIEIDWKKLERTITIAIRFLDNVISCNYFVLPQIQEITLSNRKIGLGVMGWAELLIMLEIPYASNKAVELAETVMKFIHEKSYNASQLLAKKRGCFPSWKQSSFSPHMLLRNATCNSIAPTGSISIIADTSYAIEPLYALAYKRTGILENTTQMEINATFVDKMKSLGLWSEHLRSEIIEKGSIQHVKKIPTYLKILFKTSLEISWKYHLLHQRAFQRYTDNAVSKTINLPNTTTFEEVSEIYKTAWKYKLKGITIYRNGSRDNQILQLCGFNKEDVCS</sequence>
<dbReference type="UniPathway" id="UPA00326"/>
<evidence type="ECO:0000256" key="2">
    <source>
        <dbReference type="ARBA" id="ARBA00007405"/>
    </source>
</evidence>
<accession>A0A1I6IHS9</accession>
<comment type="function">
    <text evidence="11">Catalyzes the reduction of ribonucleotides to deoxyribonucleotides. May function to provide a pool of deoxyribonucleotide precursors for DNA repair during oxygen limitation and/or for immediate growth after restoration of oxygen.</text>
</comment>
<dbReference type="NCBIfam" id="TIGR02504">
    <property type="entry name" value="NrdJ_Z"/>
    <property type="match status" value="1"/>
</dbReference>
<dbReference type="Pfam" id="PF00317">
    <property type="entry name" value="Ribonuc_red_lgN"/>
    <property type="match status" value="1"/>
</dbReference>
<dbReference type="RefSeq" id="WP_245786986.1">
    <property type="nucleotide sequence ID" value="NZ_FOYX01000001.1"/>
</dbReference>
<feature type="domain" description="Ribonucleotide reductase large subunit N-terminal" evidence="12">
    <location>
        <begin position="4"/>
        <end position="76"/>
    </location>
</feature>
<dbReference type="Pfam" id="PF02867">
    <property type="entry name" value="Ribonuc_red_lgC"/>
    <property type="match status" value="2"/>
</dbReference>
<gene>
    <name evidence="14" type="ORF">SAMN04488010_1757</name>
</gene>
<dbReference type="PANTHER" id="PTHR43371">
    <property type="entry name" value="VITAMIN B12-DEPENDENT RIBONUCLEOTIDE REDUCTASE"/>
    <property type="match status" value="1"/>
</dbReference>
<dbReference type="InterPro" id="IPR000788">
    <property type="entry name" value="RNR_lg_C"/>
</dbReference>
<organism evidence="14 15">
    <name type="scientific">Maribacter stanieri</name>
    <dbReference type="NCBI Taxonomy" id="440514"/>
    <lineage>
        <taxon>Bacteria</taxon>
        <taxon>Pseudomonadati</taxon>
        <taxon>Bacteroidota</taxon>
        <taxon>Flavobacteriia</taxon>
        <taxon>Flavobacteriales</taxon>
        <taxon>Flavobacteriaceae</taxon>
        <taxon>Maribacter</taxon>
    </lineage>
</organism>
<dbReference type="AlphaFoldDB" id="A0A1I6IHS9"/>
<evidence type="ECO:0000256" key="6">
    <source>
        <dbReference type="ARBA" id="ARBA00023002"/>
    </source>
</evidence>
<keyword evidence="7" id="KW-0215">Deoxyribonucleotide synthesis</keyword>
<comment type="catalytic activity">
    <reaction evidence="10 11">
        <text>a 2'-deoxyribonucleoside 5'-diphosphate + [thioredoxin]-disulfide + H2O = a ribonucleoside 5'-diphosphate + [thioredoxin]-dithiol</text>
        <dbReference type="Rhea" id="RHEA:23252"/>
        <dbReference type="Rhea" id="RHEA-COMP:10698"/>
        <dbReference type="Rhea" id="RHEA-COMP:10700"/>
        <dbReference type="ChEBI" id="CHEBI:15377"/>
        <dbReference type="ChEBI" id="CHEBI:29950"/>
        <dbReference type="ChEBI" id="CHEBI:50058"/>
        <dbReference type="ChEBI" id="CHEBI:57930"/>
        <dbReference type="ChEBI" id="CHEBI:73316"/>
        <dbReference type="EC" id="1.17.4.1"/>
    </reaction>
</comment>
<evidence type="ECO:0000256" key="4">
    <source>
        <dbReference type="ARBA" id="ARBA00022634"/>
    </source>
</evidence>
<comment type="cofactor">
    <cofactor evidence="1 11">
        <name>adenosylcob(III)alamin</name>
        <dbReference type="ChEBI" id="CHEBI:18408"/>
    </cofactor>
</comment>
<dbReference type="STRING" id="440514.SAMN04488010_1757"/>
<evidence type="ECO:0000313" key="14">
    <source>
        <dbReference type="EMBL" id="SFR66266.1"/>
    </source>
</evidence>
<dbReference type="CDD" id="cd02888">
    <property type="entry name" value="RNR_II_dimer"/>
    <property type="match status" value="1"/>
</dbReference>
<dbReference type="Gene3D" id="3.20.70.20">
    <property type="match status" value="1"/>
</dbReference>
<keyword evidence="6 11" id="KW-0560">Oxidoreductase</keyword>
<evidence type="ECO:0000259" key="12">
    <source>
        <dbReference type="Pfam" id="PF00317"/>
    </source>
</evidence>
<dbReference type="PRINTS" id="PR01183">
    <property type="entry name" value="RIBORDTASEM1"/>
</dbReference>
<keyword evidence="15" id="KW-1185">Reference proteome</keyword>
<keyword evidence="5 11" id="KW-0547">Nucleotide-binding</keyword>
<keyword evidence="3 11" id="KW-0846">Cobalamin</keyword>
<evidence type="ECO:0000256" key="5">
    <source>
        <dbReference type="ARBA" id="ARBA00022741"/>
    </source>
</evidence>
<evidence type="ECO:0000256" key="7">
    <source>
        <dbReference type="ARBA" id="ARBA00023116"/>
    </source>
</evidence>
<dbReference type="GO" id="GO:0004748">
    <property type="term" value="F:ribonucleoside-diphosphate reductase activity, thioredoxin disulfide as acceptor"/>
    <property type="evidence" value="ECO:0007669"/>
    <property type="project" value="UniProtKB-EC"/>
</dbReference>
<dbReference type="EC" id="1.17.4.1" evidence="11"/>
<dbReference type="EMBL" id="FOYX01000001">
    <property type="protein sequence ID" value="SFR66266.1"/>
    <property type="molecule type" value="Genomic_DNA"/>
</dbReference>
<evidence type="ECO:0000256" key="11">
    <source>
        <dbReference type="RuleBase" id="RU364064"/>
    </source>
</evidence>
<dbReference type="InterPro" id="IPR013344">
    <property type="entry name" value="RNR_NrdJ/NrdZ"/>
</dbReference>
<dbReference type="InterPro" id="IPR050862">
    <property type="entry name" value="RdRp_reductase_class-2"/>
</dbReference>
<dbReference type="PANTHER" id="PTHR43371:SF1">
    <property type="entry name" value="RIBONUCLEOSIDE-DIPHOSPHATE REDUCTASE"/>
    <property type="match status" value="1"/>
</dbReference>